<organism evidence="1 2">
    <name type="scientific">Prymnesium parvum</name>
    <name type="common">Toxic golden alga</name>
    <dbReference type="NCBI Taxonomy" id="97485"/>
    <lineage>
        <taxon>Eukaryota</taxon>
        <taxon>Haptista</taxon>
        <taxon>Haptophyta</taxon>
        <taxon>Prymnesiophyceae</taxon>
        <taxon>Prymnesiales</taxon>
        <taxon>Prymnesiaceae</taxon>
        <taxon>Prymnesium</taxon>
    </lineage>
</organism>
<name>A0AB34IMD1_PRYPA</name>
<dbReference type="EMBL" id="JBGBPQ010000022">
    <property type="protein sequence ID" value="KAL1503210.1"/>
    <property type="molecule type" value="Genomic_DNA"/>
</dbReference>
<dbReference type="Proteomes" id="UP001515480">
    <property type="component" value="Unassembled WGS sequence"/>
</dbReference>
<keyword evidence="2" id="KW-1185">Reference proteome</keyword>
<evidence type="ECO:0000313" key="1">
    <source>
        <dbReference type="EMBL" id="KAL1503210.1"/>
    </source>
</evidence>
<dbReference type="AlphaFoldDB" id="A0AB34IMD1"/>
<accession>A0AB34IMD1</accession>
<proteinExistence type="predicted"/>
<evidence type="ECO:0000313" key="2">
    <source>
        <dbReference type="Proteomes" id="UP001515480"/>
    </source>
</evidence>
<reference evidence="1 2" key="1">
    <citation type="journal article" date="2024" name="Science">
        <title>Giant polyketide synthase enzymes in the biosynthesis of giant marine polyether toxins.</title>
        <authorList>
            <person name="Fallon T.R."/>
            <person name="Shende V.V."/>
            <person name="Wierzbicki I.H."/>
            <person name="Pendleton A.L."/>
            <person name="Watervoot N.F."/>
            <person name="Auber R.P."/>
            <person name="Gonzalez D.J."/>
            <person name="Wisecaver J.H."/>
            <person name="Moore B.S."/>
        </authorList>
    </citation>
    <scope>NUCLEOTIDE SEQUENCE [LARGE SCALE GENOMIC DNA]</scope>
    <source>
        <strain evidence="1 2">12B1</strain>
    </source>
</reference>
<gene>
    <name evidence="1" type="ORF">AB1Y20_011266</name>
</gene>
<comment type="caution">
    <text evidence="1">The sequence shown here is derived from an EMBL/GenBank/DDBJ whole genome shotgun (WGS) entry which is preliminary data.</text>
</comment>
<protein>
    <submittedName>
        <fullName evidence="1">Uncharacterized protein</fullName>
    </submittedName>
</protein>
<sequence length="723" mass="79809">MPWERASMMDLYPEKYKGSAGITSTEKEKQLARSTMVEYFPEKHAQSRIASEFEEVVYGRGADGVQEVALLNPNAFMGGAGLTSKEYALRVRRSQIEERLQNPEKVVEPAPYLATAADELVYGRGLVRDKRGSRKSIIDLPTKGSGHATYDSAAGLSSIDVQQMTAEPLELALDKKIDERSRPHLGSTVDKLIYNSSKASGANSPTDIKSLKPKLFENAAGITSQESASPDLKAFRTNKKSGHRLHQARSGGEGEELMYGRTSALEFEVQKLAPKSYEGAAGMKSKDVFLRNKTEQMYLRHIPVSASSLTNEAKYTIYFDKLPEDKPMFDISHLYPKEYRHAAGGSSRALFENGPEAERRHMFSENLKKHTVGKKGHGYDARASSRVKEGAAGLRSEQLFDGHELHGIGDERPSISVEASKKKIPHNMRGEAASVLLYGSEDPNAEENFELIPCIPDRNPKAFEDAAGLESGVIMRVHDTLCARHDPGAHKLSLARWGGESEELIYGKGPTNVSVEYEAMENCVTDVDPSTPGKQPLYEGAAGAPSKFISRPTLDARKRNVPTLEDPGGSETRAIIYGYERVGDGSVNSMYDADDSPSFDIPELLPEKFIGAAGMTSKDWCRQRNGHWMFGEKVEGAAHGIVLQQTGNTTMREVSEISKQPHPHQRPPLTVLEGVKRRNTENGQIECTNSISMRNIDGKQKNSGMRSIIFPDMTKQMKHTECQ</sequence>